<name>A0A1M5VJQ5_9BURK</name>
<reference evidence="3 4" key="1">
    <citation type="submission" date="2016-11" db="EMBL/GenBank/DDBJ databases">
        <authorList>
            <person name="Jaros S."/>
            <person name="Januszkiewicz K."/>
            <person name="Wedrychowicz H."/>
        </authorList>
    </citation>
    <scope>NUCLEOTIDE SEQUENCE [LARGE SCALE GENOMIC DNA]</scope>
    <source>
        <strain evidence="3 4">CGMCC 1.10190</strain>
    </source>
</reference>
<keyword evidence="1" id="KW-0560">Oxidoreductase</keyword>
<protein>
    <submittedName>
        <fullName evidence="3">D-amino-acid dehydrogenase</fullName>
    </submittedName>
</protein>
<dbReference type="Gene3D" id="3.50.50.60">
    <property type="entry name" value="FAD/NAD(P)-binding domain"/>
    <property type="match status" value="2"/>
</dbReference>
<feature type="domain" description="FAD dependent oxidoreductase" evidence="2">
    <location>
        <begin position="9"/>
        <end position="401"/>
    </location>
</feature>
<dbReference type="RefSeq" id="WP_073103056.1">
    <property type="nucleotide sequence ID" value="NZ_FQXE01000004.1"/>
</dbReference>
<dbReference type="GO" id="GO:0005737">
    <property type="term" value="C:cytoplasm"/>
    <property type="evidence" value="ECO:0007669"/>
    <property type="project" value="TreeGrafter"/>
</dbReference>
<evidence type="ECO:0000313" key="4">
    <source>
        <dbReference type="Proteomes" id="UP000184226"/>
    </source>
</evidence>
<gene>
    <name evidence="3" type="ORF">SAMN04488135_104410</name>
</gene>
<dbReference type="PANTHER" id="PTHR13847:SF289">
    <property type="entry name" value="GLYCINE OXIDASE"/>
    <property type="match status" value="1"/>
</dbReference>
<dbReference type="AlphaFoldDB" id="A0A1M5VJQ5"/>
<accession>A0A1M5VJQ5</accession>
<organism evidence="3 4">
    <name type="scientific">Pollutimonas bauzanensis</name>
    <dbReference type="NCBI Taxonomy" id="658167"/>
    <lineage>
        <taxon>Bacteria</taxon>
        <taxon>Pseudomonadati</taxon>
        <taxon>Pseudomonadota</taxon>
        <taxon>Betaproteobacteria</taxon>
        <taxon>Burkholderiales</taxon>
        <taxon>Alcaligenaceae</taxon>
        <taxon>Pollutimonas</taxon>
    </lineage>
</organism>
<dbReference type="GO" id="GO:0016491">
    <property type="term" value="F:oxidoreductase activity"/>
    <property type="evidence" value="ECO:0007669"/>
    <property type="project" value="UniProtKB-KW"/>
</dbReference>
<dbReference type="SUPFAM" id="SSF51971">
    <property type="entry name" value="Nucleotide-binding domain"/>
    <property type="match status" value="1"/>
</dbReference>
<dbReference type="SUPFAM" id="SSF54373">
    <property type="entry name" value="FAD-linked reductases, C-terminal domain"/>
    <property type="match status" value="1"/>
</dbReference>
<proteinExistence type="predicted"/>
<evidence type="ECO:0000313" key="3">
    <source>
        <dbReference type="EMBL" id="SHH75420.1"/>
    </source>
</evidence>
<dbReference type="Pfam" id="PF01266">
    <property type="entry name" value="DAO"/>
    <property type="match status" value="1"/>
</dbReference>
<sequence length="420" mass="45557">MGTLDNDRRVFVVGGGIIGTSCALRLQRGGYQVTLLEKAGIGEGCSFGNAGCISPASIVPMAMPGMLRSVPKWLMDPQGPLTVKWAYLPKAAPWLLRWIRNGNRATAIKSSQALHDLHRDVFDGYRALLGPEQFDDLIRPVGHLYLWRQEPQGLGDVLGRELRDRQGIRSVMLRGGEIQEAEPQLNSGFAVGMLLPDNGYTVNSERLVKALAANFTAAGGVLSRRNVLGFKDGSLGPEALYTDCGSIAVGGAKLVIAAGAWSVRLADKLFGHSISLETERGYHVMLRSPSIQPRRPIMDCSRKFIATPMEHGLRVAGTVEIGGLDAPPDYRRAEALVSHAHALLRNLEFEEKSVWMGFRPSTSDSLPVIDQSKKFPNVYAAFGHGHLGMTGGPGTARLLGEIVAGKPATIDRSPFRIDRF</sequence>
<dbReference type="STRING" id="658167.SAMN04488135_104410"/>
<dbReference type="PANTHER" id="PTHR13847">
    <property type="entry name" value="SARCOSINE DEHYDROGENASE-RELATED"/>
    <property type="match status" value="1"/>
</dbReference>
<dbReference type="EMBL" id="FQXE01000004">
    <property type="protein sequence ID" value="SHH75420.1"/>
    <property type="molecule type" value="Genomic_DNA"/>
</dbReference>
<dbReference type="InterPro" id="IPR036188">
    <property type="entry name" value="FAD/NAD-bd_sf"/>
</dbReference>
<keyword evidence="4" id="KW-1185">Reference proteome</keyword>
<dbReference type="Gene3D" id="3.30.9.10">
    <property type="entry name" value="D-Amino Acid Oxidase, subunit A, domain 2"/>
    <property type="match status" value="1"/>
</dbReference>
<dbReference type="InterPro" id="IPR006076">
    <property type="entry name" value="FAD-dep_OxRdtase"/>
</dbReference>
<evidence type="ECO:0000256" key="1">
    <source>
        <dbReference type="ARBA" id="ARBA00023002"/>
    </source>
</evidence>
<evidence type="ECO:0000259" key="2">
    <source>
        <dbReference type="Pfam" id="PF01266"/>
    </source>
</evidence>
<dbReference type="Proteomes" id="UP000184226">
    <property type="component" value="Unassembled WGS sequence"/>
</dbReference>